<dbReference type="RefSeq" id="WP_202747259.1">
    <property type="nucleotide sequence ID" value="NZ_JAESWC010000001.1"/>
</dbReference>
<organism evidence="1 2">
    <name type="scientific">Clostridium rhizosphaerae</name>
    <dbReference type="NCBI Taxonomy" id="2803861"/>
    <lineage>
        <taxon>Bacteria</taxon>
        <taxon>Bacillati</taxon>
        <taxon>Bacillota</taxon>
        <taxon>Clostridia</taxon>
        <taxon>Eubacteriales</taxon>
        <taxon>Clostridiaceae</taxon>
        <taxon>Clostridium</taxon>
    </lineage>
</organism>
<keyword evidence="2" id="KW-1185">Reference proteome</keyword>
<evidence type="ECO:0000313" key="1">
    <source>
        <dbReference type="EMBL" id="MBL4934631.1"/>
    </source>
</evidence>
<reference evidence="1 2" key="1">
    <citation type="submission" date="2021-01" db="EMBL/GenBank/DDBJ databases">
        <title>Genome public.</title>
        <authorList>
            <person name="Liu C."/>
            <person name="Sun Q."/>
        </authorList>
    </citation>
    <scope>NUCLEOTIDE SEQUENCE [LARGE SCALE GENOMIC DNA]</scope>
    <source>
        <strain evidence="1 2">YIM B02515</strain>
    </source>
</reference>
<accession>A0ABS1T5U9</accession>
<sequence length="217" mass="25733">MRLSNVEWYLIYKKWTANSCEFEYLFKSSPFVTAKYMEDFELNLNKDFKIKDELRKALKENIEEDRILIADVDSMLGINTAVVLNNEFRVCPILSYNFLFHPYGIVGDNRLIETLVGAADVIEPIKPISWAFILDKNRYINGMDINNPMVFNNQYEITEEEMPDIDMLRKLNKRSVSFLYDKDIKEDIKCYLDYLKENDFTVNMIDIGEILNERKRE</sequence>
<comment type="caution">
    <text evidence="1">The sequence shown here is derived from an EMBL/GenBank/DDBJ whole genome shotgun (WGS) entry which is preliminary data.</text>
</comment>
<protein>
    <submittedName>
        <fullName evidence="1">Uncharacterized protein</fullName>
    </submittedName>
</protein>
<name>A0ABS1T5U9_9CLOT</name>
<dbReference type="Proteomes" id="UP000632377">
    <property type="component" value="Unassembled WGS sequence"/>
</dbReference>
<evidence type="ECO:0000313" key="2">
    <source>
        <dbReference type="Proteomes" id="UP000632377"/>
    </source>
</evidence>
<gene>
    <name evidence="1" type="ORF">JK636_02540</name>
</gene>
<dbReference type="EMBL" id="JAESWC010000001">
    <property type="protein sequence ID" value="MBL4934631.1"/>
    <property type="molecule type" value="Genomic_DNA"/>
</dbReference>
<proteinExistence type="predicted"/>